<protein>
    <submittedName>
        <fullName evidence="1">Uncharacterized protein</fullName>
    </submittedName>
</protein>
<dbReference type="AlphaFoldDB" id="A0A392S5B6"/>
<keyword evidence="2" id="KW-1185">Reference proteome</keyword>
<comment type="caution">
    <text evidence="1">The sequence shown here is derived from an EMBL/GenBank/DDBJ whole genome shotgun (WGS) entry which is preliminary data.</text>
</comment>
<dbReference type="Proteomes" id="UP000265520">
    <property type="component" value="Unassembled WGS sequence"/>
</dbReference>
<dbReference type="EMBL" id="LXQA010320070">
    <property type="protein sequence ID" value="MCI43622.1"/>
    <property type="molecule type" value="Genomic_DNA"/>
</dbReference>
<evidence type="ECO:0000313" key="2">
    <source>
        <dbReference type="Proteomes" id="UP000265520"/>
    </source>
</evidence>
<name>A0A392S5B6_9FABA</name>
<feature type="non-terminal residue" evidence="1">
    <location>
        <position position="1"/>
    </location>
</feature>
<reference evidence="1 2" key="1">
    <citation type="journal article" date="2018" name="Front. Plant Sci.">
        <title>Red Clover (Trifolium pratense) and Zigzag Clover (T. medium) - A Picture of Genomic Similarities and Differences.</title>
        <authorList>
            <person name="Dluhosova J."/>
            <person name="Istvanek J."/>
            <person name="Nedelnik J."/>
            <person name="Repkova J."/>
        </authorList>
    </citation>
    <scope>NUCLEOTIDE SEQUENCE [LARGE SCALE GENOMIC DNA]</scope>
    <source>
        <strain evidence="2">cv. 10/8</strain>
        <tissue evidence="1">Leaf</tissue>
    </source>
</reference>
<proteinExistence type="predicted"/>
<evidence type="ECO:0000313" key="1">
    <source>
        <dbReference type="EMBL" id="MCI43622.1"/>
    </source>
</evidence>
<organism evidence="1 2">
    <name type="scientific">Trifolium medium</name>
    <dbReference type="NCBI Taxonomy" id="97028"/>
    <lineage>
        <taxon>Eukaryota</taxon>
        <taxon>Viridiplantae</taxon>
        <taxon>Streptophyta</taxon>
        <taxon>Embryophyta</taxon>
        <taxon>Tracheophyta</taxon>
        <taxon>Spermatophyta</taxon>
        <taxon>Magnoliopsida</taxon>
        <taxon>eudicotyledons</taxon>
        <taxon>Gunneridae</taxon>
        <taxon>Pentapetalae</taxon>
        <taxon>rosids</taxon>
        <taxon>fabids</taxon>
        <taxon>Fabales</taxon>
        <taxon>Fabaceae</taxon>
        <taxon>Papilionoideae</taxon>
        <taxon>50 kb inversion clade</taxon>
        <taxon>NPAAA clade</taxon>
        <taxon>Hologalegina</taxon>
        <taxon>IRL clade</taxon>
        <taxon>Trifolieae</taxon>
        <taxon>Trifolium</taxon>
    </lineage>
</organism>
<sequence>ELVVVMVVSGGGFNFGVGGVSESDMMMLGDGYPNSDDDSERRLGR</sequence>
<accession>A0A392S5B6</accession>